<feature type="compositionally biased region" description="Basic and acidic residues" evidence="1">
    <location>
        <begin position="39"/>
        <end position="66"/>
    </location>
</feature>
<evidence type="ECO:0000313" key="4">
    <source>
        <dbReference type="Proteomes" id="UP000006073"/>
    </source>
</evidence>
<feature type="compositionally biased region" description="Basic and acidic residues" evidence="1">
    <location>
        <begin position="74"/>
        <end position="92"/>
    </location>
</feature>
<evidence type="ECO:0000313" key="3">
    <source>
        <dbReference type="EMBL" id="EOZ98378.1"/>
    </source>
</evidence>
<dbReference type="STRING" id="1189612.A33Q_1032"/>
<name>S2E7W9_INDAL</name>
<dbReference type="eggNOG" id="ENOG5033DU7">
    <property type="taxonomic scope" value="Bacteria"/>
</dbReference>
<protein>
    <submittedName>
        <fullName evidence="3">Uncharacterized protein</fullName>
    </submittedName>
</protein>
<gene>
    <name evidence="3" type="ORF">A33Q_1032</name>
</gene>
<feature type="region of interest" description="Disordered" evidence="1">
    <location>
        <begin position="26"/>
        <end position="103"/>
    </location>
</feature>
<feature type="transmembrane region" description="Helical" evidence="2">
    <location>
        <begin position="6"/>
        <end position="21"/>
    </location>
</feature>
<reference evidence="3 4" key="1">
    <citation type="journal article" date="2013" name="Genome Announc.">
        <title>Draft Genome Sequence of Indibacter alkaliphilus Strain LW1T, Isolated from Lonar Lake, a Haloalkaline Lake in the Buldana District of Maharashtra, India.</title>
        <authorList>
            <person name="Singh A."/>
            <person name="Kumar Jangir P."/>
            <person name="Sharma R."/>
            <person name="Singh A."/>
            <person name="Kumar Pinnaka A."/>
            <person name="Shivaji S."/>
        </authorList>
    </citation>
    <scope>NUCLEOTIDE SEQUENCE [LARGE SCALE GENOMIC DNA]</scope>
    <source>
        <strain evidence="4">CCUG 57479 / KCTC 22604 / LW1</strain>
    </source>
</reference>
<keyword evidence="2" id="KW-1133">Transmembrane helix</keyword>
<dbReference type="AlphaFoldDB" id="S2E7W9"/>
<sequence length="179" mass="20657">MDAGNIIYIIAIIIYFIYTALKKGKGPEDVNTPENPEQEAPRKQVSFDDLLREIREGQQERERDFEESGQGEVIESKPVRKQKEVQQARRADSYQPQSIDQPKEFHKFQGEIADVEKPKLKTLDEQVKLNSKLEGLKSTIEVEELEEVSGMNKYKSLLKNPETVKEAVVLSEILNRKHF</sequence>
<accession>S2E7W9</accession>
<comment type="caution">
    <text evidence="3">The sequence shown here is derived from an EMBL/GenBank/DDBJ whole genome shotgun (WGS) entry which is preliminary data.</text>
</comment>
<organism evidence="3 4">
    <name type="scientific">Indibacter alkaliphilus (strain CCUG 57479 / KCTC 22604 / LW1)</name>
    <dbReference type="NCBI Taxonomy" id="1189612"/>
    <lineage>
        <taxon>Bacteria</taxon>
        <taxon>Pseudomonadati</taxon>
        <taxon>Bacteroidota</taxon>
        <taxon>Cytophagia</taxon>
        <taxon>Cytophagales</taxon>
        <taxon>Cyclobacteriaceae</taxon>
    </lineage>
</organism>
<dbReference type="RefSeq" id="WP_009032364.1">
    <property type="nucleotide sequence ID" value="NZ_ALWO02000023.1"/>
</dbReference>
<dbReference type="EMBL" id="ALWO02000023">
    <property type="protein sequence ID" value="EOZ98378.1"/>
    <property type="molecule type" value="Genomic_DNA"/>
</dbReference>
<evidence type="ECO:0000256" key="2">
    <source>
        <dbReference type="SAM" id="Phobius"/>
    </source>
</evidence>
<keyword evidence="2" id="KW-0812">Transmembrane</keyword>
<keyword evidence="2" id="KW-0472">Membrane</keyword>
<dbReference type="OrthoDB" id="840081at2"/>
<keyword evidence="4" id="KW-1185">Reference proteome</keyword>
<evidence type="ECO:0000256" key="1">
    <source>
        <dbReference type="SAM" id="MobiDB-lite"/>
    </source>
</evidence>
<proteinExistence type="predicted"/>
<dbReference type="Proteomes" id="UP000006073">
    <property type="component" value="Unassembled WGS sequence"/>
</dbReference>